<reference evidence="3" key="1">
    <citation type="journal article" date="2020" name="Nat. Commun.">
        <title>Genome assembly of wild tea tree DASZ reveals pedigree and selection history of tea varieties.</title>
        <authorList>
            <person name="Zhang W."/>
            <person name="Zhang Y."/>
            <person name="Qiu H."/>
            <person name="Guo Y."/>
            <person name="Wan H."/>
            <person name="Zhang X."/>
            <person name="Scossa F."/>
            <person name="Alseekh S."/>
            <person name="Zhang Q."/>
            <person name="Wang P."/>
            <person name="Xu L."/>
            <person name="Schmidt M.H."/>
            <person name="Jia X."/>
            <person name="Li D."/>
            <person name="Zhu A."/>
            <person name="Guo F."/>
            <person name="Chen W."/>
            <person name="Ni D."/>
            <person name="Usadel B."/>
            <person name="Fernie A.R."/>
            <person name="Wen W."/>
        </authorList>
    </citation>
    <scope>NUCLEOTIDE SEQUENCE [LARGE SCALE GENOMIC DNA]</scope>
    <source>
        <strain evidence="3">cv. G240</strain>
    </source>
</reference>
<gene>
    <name evidence="2" type="ORF">HYC85_007167</name>
</gene>
<dbReference type="AlphaFoldDB" id="A0A7J7HQ45"/>
<protein>
    <submittedName>
        <fullName evidence="2">Uncharacterized protein</fullName>
    </submittedName>
</protein>
<feature type="compositionally biased region" description="Polar residues" evidence="1">
    <location>
        <begin position="21"/>
        <end position="48"/>
    </location>
</feature>
<evidence type="ECO:0000313" key="2">
    <source>
        <dbReference type="EMBL" id="KAF5954311.1"/>
    </source>
</evidence>
<accession>A0A7J7HQ45</accession>
<comment type="caution">
    <text evidence="2">The sequence shown here is derived from an EMBL/GenBank/DDBJ whole genome shotgun (WGS) entry which is preliminary data.</text>
</comment>
<evidence type="ECO:0000313" key="3">
    <source>
        <dbReference type="Proteomes" id="UP000593564"/>
    </source>
</evidence>
<keyword evidence="3" id="KW-1185">Reference proteome</keyword>
<name>A0A7J7HQ45_CAMSI</name>
<dbReference type="Proteomes" id="UP000593564">
    <property type="component" value="Unassembled WGS sequence"/>
</dbReference>
<organism evidence="2 3">
    <name type="scientific">Camellia sinensis</name>
    <name type="common">Tea plant</name>
    <name type="synonym">Thea sinensis</name>
    <dbReference type="NCBI Taxonomy" id="4442"/>
    <lineage>
        <taxon>Eukaryota</taxon>
        <taxon>Viridiplantae</taxon>
        <taxon>Streptophyta</taxon>
        <taxon>Embryophyta</taxon>
        <taxon>Tracheophyta</taxon>
        <taxon>Spermatophyta</taxon>
        <taxon>Magnoliopsida</taxon>
        <taxon>eudicotyledons</taxon>
        <taxon>Gunneridae</taxon>
        <taxon>Pentapetalae</taxon>
        <taxon>asterids</taxon>
        <taxon>Ericales</taxon>
        <taxon>Theaceae</taxon>
        <taxon>Camellia</taxon>
    </lineage>
</organism>
<dbReference type="EMBL" id="JACBKZ010000003">
    <property type="protein sequence ID" value="KAF5954311.1"/>
    <property type="molecule type" value="Genomic_DNA"/>
</dbReference>
<evidence type="ECO:0000256" key="1">
    <source>
        <dbReference type="SAM" id="MobiDB-lite"/>
    </source>
</evidence>
<proteinExistence type="predicted"/>
<reference evidence="2 3" key="2">
    <citation type="submission" date="2020-07" db="EMBL/GenBank/DDBJ databases">
        <title>Genome assembly of wild tea tree DASZ reveals pedigree and selection history of tea varieties.</title>
        <authorList>
            <person name="Zhang W."/>
        </authorList>
    </citation>
    <scope>NUCLEOTIDE SEQUENCE [LARGE SCALE GENOMIC DNA]</scope>
    <source>
        <strain evidence="3">cv. G240</strain>
        <tissue evidence="2">Leaf</tissue>
    </source>
</reference>
<sequence>MLALDPGLVRNQSKTPKENETNNQRLTQPNKHNSACLNSLELQTNPTPRSEPAHKPTTKYFNQ</sequence>
<feature type="region of interest" description="Disordered" evidence="1">
    <location>
        <begin position="1"/>
        <end position="63"/>
    </location>
</feature>